<dbReference type="GO" id="GO:0005829">
    <property type="term" value="C:cytosol"/>
    <property type="evidence" value="ECO:0007669"/>
    <property type="project" value="TreeGrafter"/>
</dbReference>
<comment type="caution">
    <text evidence="9">The sequence shown here is derived from an EMBL/GenBank/DDBJ whole genome shotgun (WGS) entry which is preliminary data.</text>
</comment>
<evidence type="ECO:0000256" key="5">
    <source>
        <dbReference type="ARBA" id="ARBA00022801"/>
    </source>
</evidence>
<dbReference type="PROSITE" id="PS51462">
    <property type="entry name" value="NUDIX"/>
    <property type="match status" value="1"/>
</dbReference>
<evidence type="ECO:0000256" key="4">
    <source>
        <dbReference type="ARBA" id="ARBA00016377"/>
    </source>
</evidence>
<dbReference type="Pfam" id="PF00293">
    <property type="entry name" value="NUDIX"/>
    <property type="match status" value="1"/>
</dbReference>
<comment type="catalytic activity">
    <reaction evidence="1">
        <text>GDP-alpha-D-mannose + H2O = alpha-D-mannose 1-phosphate + GMP + 2 H(+)</text>
        <dbReference type="Rhea" id="RHEA:27978"/>
        <dbReference type="ChEBI" id="CHEBI:15377"/>
        <dbReference type="ChEBI" id="CHEBI:15378"/>
        <dbReference type="ChEBI" id="CHEBI:57527"/>
        <dbReference type="ChEBI" id="CHEBI:58115"/>
        <dbReference type="ChEBI" id="CHEBI:58409"/>
    </reaction>
</comment>
<keyword evidence="5 9" id="KW-0378">Hydrolase</keyword>
<evidence type="ECO:0000256" key="3">
    <source>
        <dbReference type="ARBA" id="ARBA00007275"/>
    </source>
</evidence>
<evidence type="ECO:0000256" key="1">
    <source>
        <dbReference type="ARBA" id="ARBA00000847"/>
    </source>
</evidence>
<dbReference type="AlphaFoldDB" id="A0A2T9J1Q0"/>
<evidence type="ECO:0000313" key="10">
    <source>
        <dbReference type="Proteomes" id="UP000244913"/>
    </source>
</evidence>
<evidence type="ECO:0000256" key="6">
    <source>
        <dbReference type="ARBA" id="ARBA00032162"/>
    </source>
</evidence>
<dbReference type="GO" id="GO:0019144">
    <property type="term" value="F:ADP-sugar diphosphatase activity"/>
    <property type="evidence" value="ECO:0007669"/>
    <property type="project" value="TreeGrafter"/>
</dbReference>
<keyword evidence="10" id="KW-1185">Reference proteome</keyword>
<dbReference type="GO" id="GO:0006753">
    <property type="term" value="P:nucleoside phosphate metabolic process"/>
    <property type="evidence" value="ECO:0007669"/>
    <property type="project" value="TreeGrafter"/>
</dbReference>
<dbReference type="GO" id="GO:0019693">
    <property type="term" value="P:ribose phosphate metabolic process"/>
    <property type="evidence" value="ECO:0007669"/>
    <property type="project" value="TreeGrafter"/>
</dbReference>
<evidence type="ECO:0000256" key="2">
    <source>
        <dbReference type="ARBA" id="ARBA00001946"/>
    </source>
</evidence>
<gene>
    <name evidence="9" type="ORF">DDF65_20645</name>
</gene>
<comment type="cofactor">
    <cofactor evidence="2">
        <name>Mg(2+)</name>
        <dbReference type="ChEBI" id="CHEBI:18420"/>
    </cofactor>
</comment>
<organism evidence="9 10">
    <name type="scientific">Caulobacter radicis</name>
    <dbReference type="NCBI Taxonomy" id="2172650"/>
    <lineage>
        <taxon>Bacteria</taxon>
        <taxon>Pseudomonadati</taxon>
        <taxon>Pseudomonadota</taxon>
        <taxon>Alphaproteobacteria</taxon>
        <taxon>Caulobacterales</taxon>
        <taxon>Caulobacteraceae</taxon>
        <taxon>Caulobacter</taxon>
    </lineage>
</organism>
<proteinExistence type="inferred from homology"/>
<accession>A0A2T9J1Q0</accession>
<dbReference type="RefSeq" id="WP_116569452.1">
    <property type="nucleotide sequence ID" value="NZ_QDKP01000058.1"/>
</dbReference>
<dbReference type="EMBL" id="QDKP01000058">
    <property type="protein sequence ID" value="PVM74015.1"/>
    <property type="molecule type" value="Genomic_DNA"/>
</dbReference>
<sequence length="187" mass="20650">MDERVVDVKPLYEGWSSMSLVGMRLSSGAVVPRHVEHHGLSVGVLPFDPVRRCATLVRMARAPVLLAGLEDVVEVPAGKMEGDDPQDTARQEALEEAGLRLGALDRVAEFWSMPAISSERITLYLAEYRDTDRVATGGGLEEEGEEIEVFEMGLDALWTLVAQGDKVDMKTAVLVYALRQRRPELFP</sequence>
<dbReference type="Proteomes" id="UP000244913">
    <property type="component" value="Unassembled WGS sequence"/>
</dbReference>
<dbReference type="PANTHER" id="PTHR11839">
    <property type="entry name" value="UDP/ADP-SUGAR PYROPHOSPHATASE"/>
    <property type="match status" value="1"/>
</dbReference>
<protein>
    <recommendedName>
        <fullName evidence="4">GDP-mannose pyrophosphatase</fullName>
    </recommendedName>
    <alternativeName>
        <fullName evidence="6">GDP-mannose hydrolase</fullName>
    </alternativeName>
    <alternativeName>
        <fullName evidence="7">GDPMK</fullName>
    </alternativeName>
</protein>
<dbReference type="InterPro" id="IPR015797">
    <property type="entry name" value="NUDIX_hydrolase-like_dom_sf"/>
</dbReference>
<dbReference type="InterPro" id="IPR000086">
    <property type="entry name" value="NUDIX_hydrolase_dom"/>
</dbReference>
<reference evidence="9 10" key="1">
    <citation type="submission" date="2018-04" db="EMBL/GenBank/DDBJ databases">
        <title>The genome sequence of Caulobacter sp. 736.</title>
        <authorList>
            <person name="Gao J."/>
            <person name="Sun J."/>
        </authorList>
    </citation>
    <scope>NUCLEOTIDE SEQUENCE [LARGE SCALE GENOMIC DNA]</scope>
    <source>
        <strain evidence="9 10">736</strain>
    </source>
</reference>
<evidence type="ECO:0000313" key="9">
    <source>
        <dbReference type="EMBL" id="PVM74015.1"/>
    </source>
</evidence>
<evidence type="ECO:0000256" key="7">
    <source>
        <dbReference type="ARBA" id="ARBA00032272"/>
    </source>
</evidence>
<dbReference type="SUPFAM" id="SSF55811">
    <property type="entry name" value="Nudix"/>
    <property type="match status" value="1"/>
</dbReference>
<dbReference type="Gene3D" id="3.90.79.10">
    <property type="entry name" value="Nucleoside Triphosphate Pyrophosphohydrolase"/>
    <property type="match status" value="1"/>
</dbReference>
<dbReference type="PANTHER" id="PTHR11839:SF18">
    <property type="entry name" value="NUDIX HYDROLASE DOMAIN-CONTAINING PROTEIN"/>
    <property type="match status" value="1"/>
</dbReference>
<feature type="domain" description="Nudix hydrolase" evidence="8">
    <location>
        <begin position="37"/>
        <end position="174"/>
    </location>
</feature>
<name>A0A2T9J1Q0_9CAUL</name>
<comment type="similarity">
    <text evidence="3">Belongs to the Nudix hydrolase family. NudK subfamily.</text>
</comment>
<evidence type="ECO:0000259" key="8">
    <source>
        <dbReference type="PROSITE" id="PS51462"/>
    </source>
</evidence>